<dbReference type="PANTHER" id="PTHR45436:SF5">
    <property type="entry name" value="SENSOR HISTIDINE KINASE TRCS"/>
    <property type="match status" value="1"/>
</dbReference>
<dbReference type="SMART" id="SM00304">
    <property type="entry name" value="HAMP"/>
    <property type="match status" value="1"/>
</dbReference>
<dbReference type="Pfam" id="PF02518">
    <property type="entry name" value="HATPase_c"/>
    <property type="match status" value="1"/>
</dbReference>
<dbReference type="PRINTS" id="PR00344">
    <property type="entry name" value="BCTRLSENSOR"/>
</dbReference>
<organism evidence="14 15">
    <name type="scientific">Catellatospora chokoriensis</name>
    <dbReference type="NCBI Taxonomy" id="310353"/>
    <lineage>
        <taxon>Bacteria</taxon>
        <taxon>Bacillati</taxon>
        <taxon>Actinomycetota</taxon>
        <taxon>Actinomycetes</taxon>
        <taxon>Micromonosporales</taxon>
        <taxon>Micromonosporaceae</taxon>
        <taxon>Catellatospora</taxon>
    </lineage>
</organism>
<evidence type="ECO:0000256" key="7">
    <source>
        <dbReference type="ARBA" id="ARBA00022777"/>
    </source>
</evidence>
<dbReference type="InterPro" id="IPR004358">
    <property type="entry name" value="Sig_transdc_His_kin-like_C"/>
</dbReference>
<dbReference type="InterPro" id="IPR005467">
    <property type="entry name" value="His_kinase_dom"/>
</dbReference>
<evidence type="ECO:0000256" key="1">
    <source>
        <dbReference type="ARBA" id="ARBA00000085"/>
    </source>
</evidence>
<gene>
    <name evidence="14" type="primary">mprB</name>
    <name evidence="14" type="ORF">Cch02nite_64070</name>
</gene>
<proteinExistence type="predicted"/>
<dbReference type="GO" id="GO:0000155">
    <property type="term" value="F:phosphorelay sensor kinase activity"/>
    <property type="evidence" value="ECO:0007669"/>
    <property type="project" value="InterPro"/>
</dbReference>
<keyword evidence="4" id="KW-0597">Phosphoprotein</keyword>
<dbReference type="SUPFAM" id="SSF158472">
    <property type="entry name" value="HAMP domain-like"/>
    <property type="match status" value="1"/>
</dbReference>
<accession>A0A8J3K4V5</accession>
<keyword evidence="15" id="KW-1185">Reference proteome</keyword>
<dbReference type="CDD" id="cd06225">
    <property type="entry name" value="HAMP"/>
    <property type="match status" value="1"/>
</dbReference>
<evidence type="ECO:0000313" key="14">
    <source>
        <dbReference type="EMBL" id="GIF92963.1"/>
    </source>
</evidence>
<evidence type="ECO:0000256" key="6">
    <source>
        <dbReference type="ARBA" id="ARBA00022692"/>
    </source>
</evidence>
<dbReference type="CDD" id="cd00082">
    <property type="entry name" value="HisKA"/>
    <property type="match status" value="1"/>
</dbReference>
<dbReference type="SMART" id="SM00388">
    <property type="entry name" value="HisKA"/>
    <property type="match status" value="1"/>
</dbReference>
<dbReference type="EMBL" id="BONG01000054">
    <property type="protein sequence ID" value="GIF92963.1"/>
    <property type="molecule type" value="Genomic_DNA"/>
</dbReference>
<dbReference type="Gene3D" id="6.10.340.10">
    <property type="match status" value="1"/>
</dbReference>
<keyword evidence="6 11" id="KW-0812">Transmembrane</keyword>
<feature type="domain" description="HAMP" evidence="13">
    <location>
        <begin position="181"/>
        <end position="234"/>
    </location>
</feature>
<dbReference type="PANTHER" id="PTHR45436">
    <property type="entry name" value="SENSOR HISTIDINE KINASE YKOH"/>
    <property type="match status" value="1"/>
</dbReference>
<evidence type="ECO:0000313" key="15">
    <source>
        <dbReference type="Proteomes" id="UP000619293"/>
    </source>
</evidence>
<dbReference type="Pfam" id="PF00512">
    <property type="entry name" value="HisKA"/>
    <property type="match status" value="1"/>
</dbReference>
<dbReference type="PROSITE" id="PS50109">
    <property type="entry name" value="HIS_KIN"/>
    <property type="match status" value="1"/>
</dbReference>
<dbReference type="InterPro" id="IPR036890">
    <property type="entry name" value="HATPase_C_sf"/>
</dbReference>
<dbReference type="InterPro" id="IPR036097">
    <property type="entry name" value="HisK_dim/P_sf"/>
</dbReference>
<name>A0A8J3K4V5_9ACTN</name>
<evidence type="ECO:0000259" key="12">
    <source>
        <dbReference type="PROSITE" id="PS50109"/>
    </source>
</evidence>
<keyword evidence="7 14" id="KW-0418">Kinase</keyword>
<dbReference type="RefSeq" id="WP_191837471.1">
    <property type="nucleotide sequence ID" value="NZ_BAAALB010000001.1"/>
</dbReference>
<evidence type="ECO:0000259" key="13">
    <source>
        <dbReference type="PROSITE" id="PS50885"/>
    </source>
</evidence>
<evidence type="ECO:0000256" key="11">
    <source>
        <dbReference type="SAM" id="Phobius"/>
    </source>
</evidence>
<keyword evidence="9" id="KW-0902">Two-component regulatory system</keyword>
<keyword evidence="10 11" id="KW-0472">Membrane</keyword>
<feature type="domain" description="Histidine kinase" evidence="12">
    <location>
        <begin position="242"/>
        <end position="456"/>
    </location>
</feature>
<dbReference type="PROSITE" id="PS50885">
    <property type="entry name" value="HAMP"/>
    <property type="match status" value="1"/>
</dbReference>
<evidence type="ECO:0000256" key="4">
    <source>
        <dbReference type="ARBA" id="ARBA00022553"/>
    </source>
</evidence>
<dbReference type="CDD" id="cd00075">
    <property type="entry name" value="HATPase"/>
    <property type="match status" value="1"/>
</dbReference>
<comment type="subcellular location">
    <subcellularLocation>
        <location evidence="2">Cell membrane</location>
    </subcellularLocation>
</comment>
<feature type="transmembrane region" description="Helical" evidence="11">
    <location>
        <begin position="6"/>
        <end position="30"/>
    </location>
</feature>
<dbReference type="Gene3D" id="1.10.287.130">
    <property type="match status" value="1"/>
</dbReference>
<dbReference type="InterPro" id="IPR003660">
    <property type="entry name" value="HAMP_dom"/>
</dbReference>
<dbReference type="InterPro" id="IPR050428">
    <property type="entry name" value="TCS_sensor_his_kinase"/>
</dbReference>
<dbReference type="AlphaFoldDB" id="A0A8J3K4V5"/>
<evidence type="ECO:0000256" key="8">
    <source>
        <dbReference type="ARBA" id="ARBA00022989"/>
    </source>
</evidence>
<evidence type="ECO:0000256" key="3">
    <source>
        <dbReference type="ARBA" id="ARBA00012438"/>
    </source>
</evidence>
<dbReference type="SUPFAM" id="SSF47384">
    <property type="entry name" value="Homodimeric domain of signal transducing histidine kinase"/>
    <property type="match status" value="1"/>
</dbReference>
<comment type="catalytic activity">
    <reaction evidence="1">
        <text>ATP + protein L-histidine = ADP + protein N-phospho-L-histidine.</text>
        <dbReference type="EC" id="2.7.13.3"/>
    </reaction>
</comment>
<dbReference type="Proteomes" id="UP000619293">
    <property type="component" value="Unassembled WGS sequence"/>
</dbReference>
<dbReference type="SUPFAM" id="SSF55874">
    <property type="entry name" value="ATPase domain of HSP90 chaperone/DNA topoisomerase II/histidine kinase"/>
    <property type="match status" value="1"/>
</dbReference>
<dbReference type="Pfam" id="PF00672">
    <property type="entry name" value="HAMP"/>
    <property type="match status" value="1"/>
</dbReference>
<dbReference type="EC" id="2.7.13.3" evidence="3"/>
<evidence type="ECO:0000256" key="2">
    <source>
        <dbReference type="ARBA" id="ARBA00004236"/>
    </source>
</evidence>
<dbReference type="InterPro" id="IPR003594">
    <property type="entry name" value="HATPase_dom"/>
</dbReference>
<dbReference type="InterPro" id="IPR003661">
    <property type="entry name" value="HisK_dim/P_dom"/>
</dbReference>
<keyword evidence="8 11" id="KW-1133">Transmembrane helix</keyword>
<sequence>MSLTNRLSVIAALAVAVAVVAVSALAFLLVREELYRQLDAQLDADARTIATQPEQWMARAPVKPAFPDEVPGEWHRFDKGDIGPQWQIISIKGVVNTSALPITEATLAVLEGRAVRSRETVPVDGEQLRMVTLRLDDRGTIQVAQPLDPLNNTLRRLALLLALGCLGGAALAALLGRSVARAGLAPIHQLTGAVEKVAATRDLQTAIPVHGKDEVARLAGAFNGMLAALTASRAAQRALVEDAGHELRTPLTSLRTNIELLVRAEADPDRVLPAQDRVRLMQDLETQVVELTQLTNELVDLAREETSPEEAELVDLADVVAAAIDRARSRTAVPIEADLVTAELTGRPGALERLVLNLLDNAAKWSPAGGRVVVRLRDGGEQIELTVVDEGPGIDDADRLRVFERFYRSAAARAMPGSGLGLAIVAQTVAQHGGAVTAERAPAGGALLRVLLPSHS</sequence>
<evidence type="ECO:0000256" key="5">
    <source>
        <dbReference type="ARBA" id="ARBA00022679"/>
    </source>
</evidence>
<comment type="caution">
    <text evidence="14">The sequence shown here is derived from an EMBL/GenBank/DDBJ whole genome shotgun (WGS) entry which is preliminary data.</text>
</comment>
<reference evidence="14 15" key="1">
    <citation type="submission" date="2021-01" db="EMBL/GenBank/DDBJ databases">
        <title>Whole genome shotgun sequence of Catellatospora chokoriensis NBRC 107358.</title>
        <authorList>
            <person name="Komaki H."/>
            <person name="Tamura T."/>
        </authorList>
    </citation>
    <scope>NUCLEOTIDE SEQUENCE [LARGE SCALE GENOMIC DNA]</scope>
    <source>
        <strain evidence="14 15">NBRC 107358</strain>
    </source>
</reference>
<dbReference type="GO" id="GO:0005886">
    <property type="term" value="C:plasma membrane"/>
    <property type="evidence" value="ECO:0007669"/>
    <property type="project" value="UniProtKB-SubCell"/>
</dbReference>
<evidence type="ECO:0000256" key="10">
    <source>
        <dbReference type="ARBA" id="ARBA00023136"/>
    </source>
</evidence>
<dbReference type="Gene3D" id="3.30.565.10">
    <property type="entry name" value="Histidine kinase-like ATPase, C-terminal domain"/>
    <property type="match status" value="1"/>
</dbReference>
<dbReference type="SMART" id="SM00387">
    <property type="entry name" value="HATPase_c"/>
    <property type="match status" value="1"/>
</dbReference>
<keyword evidence="5" id="KW-0808">Transferase</keyword>
<evidence type="ECO:0000256" key="9">
    <source>
        <dbReference type="ARBA" id="ARBA00023012"/>
    </source>
</evidence>
<protein>
    <recommendedName>
        <fullName evidence="3">histidine kinase</fullName>
        <ecNumber evidence="3">2.7.13.3</ecNumber>
    </recommendedName>
</protein>